<keyword evidence="2" id="KW-1185">Reference proteome</keyword>
<dbReference type="SUPFAM" id="SSF82784">
    <property type="entry name" value="OsmC-like"/>
    <property type="match status" value="1"/>
</dbReference>
<reference evidence="1 2" key="1">
    <citation type="submission" date="2018-04" db="EMBL/GenBank/DDBJ databases">
        <title>Flavobacterium sp. nov., isolated from glacier ice.</title>
        <authorList>
            <person name="Liu Q."/>
            <person name="Xin Y.-H."/>
        </authorList>
    </citation>
    <scope>NUCLEOTIDE SEQUENCE [LARGE SCALE GENOMIC DNA]</scope>
    <source>
        <strain evidence="1 2">RB1R5</strain>
    </source>
</reference>
<name>A0A2U1JM17_9FLAO</name>
<proteinExistence type="predicted"/>
<dbReference type="Gene3D" id="3.30.300.20">
    <property type="match status" value="1"/>
</dbReference>
<dbReference type="InterPro" id="IPR036102">
    <property type="entry name" value="OsmC/Ohrsf"/>
</dbReference>
<sequence length="155" mass="16932">MHPNHHYKLTLKWTGNKGTGTSSYRTYDRNHEILIEGKTTLLGSADPSFHGDKTVHNPEDLLLASLSACHMMSYLHVCVKAGIVVTDYVDNATGIMVVNNDGSGQFIEVTLNPIVTITDESQLAKANELHAAANKLCFIANSVNFPVKHNAESKV</sequence>
<dbReference type="InterPro" id="IPR052707">
    <property type="entry name" value="OsmC_Ohr_Peroxiredoxin"/>
</dbReference>
<dbReference type="PANTHER" id="PTHR42830">
    <property type="entry name" value="OSMOTICALLY INDUCIBLE FAMILY PROTEIN"/>
    <property type="match status" value="1"/>
</dbReference>
<dbReference type="OrthoDB" id="9795405at2"/>
<dbReference type="Proteomes" id="UP000245449">
    <property type="component" value="Unassembled WGS sequence"/>
</dbReference>
<dbReference type="Pfam" id="PF02566">
    <property type="entry name" value="OsmC"/>
    <property type="match status" value="1"/>
</dbReference>
<gene>
    <name evidence="1" type="ORF">DB895_04730</name>
</gene>
<evidence type="ECO:0000313" key="1">
    <source>
        <dbReference type="EMBL" id="PWA06206.1"/>
    </source>
</evidence>
<dbReference type="AlphaFoldDB" id="A0A2U1JM17"/>
<accession>A0A2U1JM17</accession>
<dbReference type="InterPro" id="IPR015946">
    <property type="entry name" value="KH_dom-like_a/b"/>
</dbReference>
<dbReference type="PANTHER" id="PTHR42830:SF2">
    <property type="entry name" value="OSMC_OHR FAMILY PROTEIN"/>
    <property type="match status" value="1"/>
</dbReference>
<comment type="caution">
    <text evidence="1">The sequence shown here is derived from an EMBL/GenBank/DDBJ whole genome shotgun (WGS) entry which is preliminary data.</text>
</comment>
<dbReference type="EMBL" id="QCZI01000004">
    <property type="protein sequence ID" value="PWA06206.1"/>
    <property type="molecule type" value="Genomic_DNA"/>
</dbReference>
<dbReference type="InterPro" id="IPR003718">
    <property type="entry name" value="OsmC/Ohr_fam"/>
</dbReference>
<organism evidence="1 2">
    <name type="scientific">Flavobacterium psychrotolerans</name>
    <dbReference type="NCBI Taxonomy" id="2169410"/>
    <lineage>
        <taxon>Bacteria</taxon>
        <taxon>Pseudomonadati</taxon>
        <taxon>Bacteroidota</taxon>
        <taxon>Flavobacteriia</taxon>
        <taxon>Flavobacteriales</taxon>
        <taxon>Flavobacteriaceae</taxon>
        <taxon>Flavobacterium</taxon>
    </lineage>
</organism>
<dbReference type="RefSeq" id="WP_116724209.1">
    <property type="nucleotide sequence ID" value="NZ_QCZI01000004.1"/>
</dbReference>
<protein>
    <submittedName>
        <fullName evidence="1">Peroxiredoxin</fullName>
    </submittedName>
</protein>
<evidence type="ECO:0000313" key="2">
    <source>
        <dbReference type="Proteomes" id="UP000245449"/>
    </source>
</evidence>